<dbReference type="AlphaFoldDB" id="A0A382D758"/>
<gene>
    <name evidence="2" type="ORF">METZ01_LOCUS187132</name>
</gene>
<reference evidence="2" key="1">
    <citation type="submission" date="2018-05" db="EMBL/GenBank/DDBJ databases">
        <authorList>
            <person name="Lanie J.A."/>
            <person name="Ng W.-L."/>
            <person name="Kazmierczak K.M."/>
            <person name="Andrzejewski T.M."/>
            <person name="Davidsen T.M."/>
            <person name="Wayne K.J."/>
            <person name="Tettelin H."/>
            <person name="Glass J.I."/>
            <person name="Rusch D."/>
            <person name="Podicherti R."/>
            <person name="Tsui H.-C.T."/>
            <person name="Winkler M.E."/>
        </authorList>
    </citation>
    <scope>NUCLEOTIDE SEQUENCE</scope>
</reference>
<dbReference type="EMBL" id="UINC01037973">
    <property type="protein sequence ID" value="SVB34278.1"/>
    <property type="molecule type" value="Genomic_DNA"/>
</dbReference>
<proteinExistence type="predicted"/>
<accession>A0A382D758</accession>
<dbReference type="PROSITE" id="PS00571">
    <property type="entry name" value="AMIDASES"/>
    <property type="match status" value="1"/>
</dbReference>
<dbReference type="Pfam" id="PF01425">
    <property type="entry name" value="Amidase"/>
    <property type="match status" value="1"/>
</dbReference>
<dbReference type="InterPro" id="IPR036928">
    <property type="entry name" value="AS_sf"/>
</dbReference>
<dbReference type="PANTHER" id="PTHR11895:SF176">
    <property type="entry name" value="AMIDASE AMID-RELATED"/>
    <property type="match status" value="1"/>
</dbReference>
<dbReference type="InterPro" id="IPR023631">
    <property type="entry name" value="Amidase_dom"/>
</dbReference>
<dbReference type="SUPFAM" id="SSF75304">
    <property type="entry name" value="Amidase signature (AS) enzymes"/>
    <property type="match status" value="1"/>
</dbReference>
<dbReference type="InterPro" id="IPR020556">
    <property type="entry name" value="Amidase_CS"/>
</dbReference>
<feature type="domain" description="Amidase" evidence="1">
    <location>
        <begin position="28"/>
        <end position="247"/>
    </location>
</feature>
<dbReference type="Gene3D" id="3.90.1300.10">
    <property type="entry name" value="Amidase signature (AS) domain"/>
    <property type="match status" value="1"/>
</dbReference>
<sequence>MPDELAFLSLTEAVRRIRSGDLSPVKYTQALLDQIAAHDGQLDSFLRVLDDGALESAALAEIAVKNGETLGPLHGVPFALKDIVDVAGLPTTAQSQILAQQPPKTDDAAVTAKLHDAGGILLGKTATHEFAIGGPSFDLPWPPARNPWNLARYPGGSSSGSGAAVAAGLVPMAIGTDTGGSVRNPATACGIVGMKPTYGRVSRRGVFPLSFSLDHVGPMTRNIADNALMLNVIAGHDPGDPGSANLPAPD</sequence>
<dbReference type="GO" id="GO:0003824">
    <property type="term" value="F:catalytic activity"/>
    <property type="evidence" value="ECO:0007669"/>
    <property type="project" value="InterPro"/>
</dbReference>
<protein>
    <recommendedName>
        <fullName evidence="1">Amidase domain-containing protein</fullName>
    </recommendedName>
</protein>
<organism evidence="2">
    <name type="scientific">marine metagenome</name>
    <dbReference type="NCBI Taxonomy" id="408172"/>
    <lineage>
        <taxon>unclassified sequences</taxon>
        <taxon>metagenomes</taxon>
        <taxon>ecological metagenomes</taxon>
    </lineage>
</organism>
<evidence type="ECO:0000313" key="2">
    <source>
        <dbReference type="EMBL" id="SVB34278.1"/>
    </source>
</evidence>
<feature type="non-terminal residue" evidence="2">
    <location>
        <position position="250"/>
    </location>
</feature>
<dbReference type="PANTHER" id="PTHR11895">
    <property type="entry name" value="TRANSAMIDASE"/>
    <property type="match status" value="1"/>
</dbReference>
<evidence type="ECO:0000259" key="1">
    <source>
        <dbReference type="Pfam" id="PF01425"/>
    </source>
</evidence>
<name>A0A382D758_9ZZZZ</name>
<dbReference type="InterPro" id="IPR000120">
    <property type="entry name" value="Amidase"/>
</dbReference>